<dbReference type="OrthoDB" id="761796at2"/>
<reference evidence="1 2" key="1">
    <citation type="submission" date="2017-08" db="EMBL/GenBank/DDBJ databases">
        <title>Complete genome sequence of Mucilaginibacter sp. strain BJC16-A31.</title>
        <authorList>
            <consortium name="Henan University of Science and Technology"/>
            <person name="You X."/>
        </authorList>
    </citation>
    <scope>NUCLEOTIDE SEQUENCE [LARGE SCALE GENOMIC DNA]</scope>
    <source>
        <strain evidence="1 2">BJC16-A31</strain>
    </source>
</reference>
<dbReference type="EMBL" id="CP022743">
    <property type="protein sequence ID" value="ASU32246.1"/>
    <property type="molecule type" value="Genomic_DNA"/>
</dbReference>
<dbReference type="Proteomes" id="UP000215002">
    <property type="component" value="Chromosome"/>
</dbReference>
<dbReference type="RefSeq" id="WP_094568871.1">
    <property type="nucleotide sequence ID" value="NZ_CP022743.1"/>
</dbReference>
<sequence length="285" mass="32217">MKKHLVKPGFEFIFSFALVMILGVPPVLLAQIKIKKDIDIRIQNGDTTVNGKNIKELSAEEKQDALADINNLRSGKAGSADLRRVEIVKRKRAGNGNEDQVITEKFIVNDSVGNVMNTRPGKMKRMNREMTFNYHGNDGEGDRMEMRERRFNGPMAPRFNRKNSQSFEYVNIDNDGVSTRVSFHVSEASDDDLKRMPYVEGPKFEIKDLNLVPQFTSGKVLLMFSLLSKAPAEVKLSDSEGKFLWSEKAVNGTFSKSFALGLNGIYYLQIKQGKSISLKRIMKEE</sequence>
<dbReference type="KEGG" id="muc:MuYL_0343"/>
<name>A0A223NR19_9SPHI</name>
<organism evidence="1 2">
    <name type="scientific">Mucilaginibacter xinganensis</name>
    <dbReference type="NCBI Taxonomy" id="1234841"/>
    <lineage>
        <taxon>Bacteria</taxon>
        <taxon>Pseudomonadati</taxon>
        <taxon>Bacteroidota</taxon>
        <taxon>Sphingobacteriia</taxon>
        <taxon>Sphingobacteriales</taxon>
        <taxon>Sphingobacteriaceae</taxon>
        <taxon>Mucilaginibacter</taxon>
    </lineage>
</organism>
<accession>A0A223NR19</accession>
<gene>
    <name evidence="1" type="ORF">MuYL_0343</name>
</gene>
<evidence type="ECO:0000313" key="1">
    <source>
        <dbReference type="EMBL" id="ASU32246.1"/>
    </source>
</evidence>
<protein>
    <recommendedName>
        <fullName evidence="3">Secretion system C-terminal sorting domain-containing protein</fullName>
    </recommendedName>
</protein>
<dbReference type="InterPro" id="IPR026444">
    <property type="entry name" value="Secre_tail"/>
</dbReference>
<evidence type="ECO:0000313" key="2">
    <source>
        <dbReference type="Proteomes" id="UP000215002"/>
    </source>
</evidence>
<evidence type="ECO:0008006" key="3">
    <source>
        <dbReference type="Google" id="ProtNLM"/>
    </source>
</evidence>
<keyword evidence="2" id="KW-1185">Reference proteome</keyword>
<dbReference type="AlphaFoldDB" id="A0A223NR19"/>
<proteinExistence type="predicted"/>
<dbReference type="NCBIfam" id="TIGR04183">
    <property type="entry name" value="Por_Secre_tail"/>
    <property type="match status" value="1"/>
</dbReference>